<protein>
    <recommendedName>
        <fullName evidence="4">PilY1 beta-propeller domain-containing protein</fullName>
    </recommendedName>
</protein>
<evidence type="ECO:0000313" key="5">
    <source>
        <dbReference type="EMBL" id="MFK2917665.1"/>
    </source>
</evidence>
<dbReference type="EMBL" id="JADIKD010000010">
    <property type="protein sequence ID" value="MFK2917665.1"/>
    <property type="molecule type" value="Genomic_DNA"/>
</dbReference>
<feature type="signal peptide" evidence="3">
    <location>
        <begin position="1"/>
        <end position="34"/>
    </location>
</feature>
<proteinExistence type="predicted"/>
<feature type="chain" id="PRO_5046638329" description="PilY1 beta-propeller domain-containing protein" evidence="3">
    <location>
        <begin position="35"/>
        <end position="1240"/>
    </location>
</feature>
<organism evidence="5 6">
    <name type="scientific">Dyella koreensis</name>
    <dbReference type="NCBI Taxonomy" id="311235"/>
    <lineage>
        <taxon>Bacteria</taxon>
        <taxon>Pseudomonadati</taxon>
        <taxon>Pseudomonadota</taxon>
        <taxon>Gammaproteobacteria</taxon>
        <taxon>Lysobacterales</taxon>
        <taxon>Rhodanobacteraceae</taxon>
        <taxon>Dyella</taxon>
    </lineage>
</organism>
<evidence type="ECO:0000259" key="4">
    <source>
        <dbReference type="Pfam" id="PF05567"/>
    </source>
</evidence>
<sequence length="1240" mass="133421">MNIRISVKGRQRLSATAGSLLLSLMAGYSAVSMAGTVELSPGPPAATITVAPNLVLTFDDSGSMNWHHMPDQRPYVNNTAWVSSNTDQQQGATENRTFSSSGAPFLCAGVITPGITDATDPRSWSMNGVYFNPDNKYDPPKKADGTSMPNASFTAAWDNGIQVNRNQNPTGSNNIRNLGNYSFCGKTGAGYFKYTRAASTLPVDGNTGRFTSAATTALYANRSGDWQWVVVTSDTDKQNFANWYSYYRTRSMAAVSAMSLAFASLKDNVRVAWQNINANTLGNSTKIFKFVDSAATSNVRTSFYDWLFATTSTGGTPNRSAAKRVGDYFTDRSGSDDSNPYWDRDVNKELICRKNFHIQMTDGLWNGDSNVAAPGKTDTEGRSLPDSFQGFSTTDRESKVVWNEESNSPVTMADIAFHYWATDLQDGQKGNTNSLFYKEASRRKVPMNIVDQSTDLFGTPLAKDADPRTNKEIYWNPANDPATWPHLVQYMIGFGASGTLLNNDATYAKLRAGTVAWPVPAVGTDDGRKIDDMWHAALNSRGKYFGVSSPSALVEALNKIISSILLQSTTPMAGGLNSAVLTAASVTYQAGFDPGTWSGSIKAFSVGSDGSISKTALWDGRSLLDARVQDSRVILTSTAVGEGKGAAFTWANAGEALKAVDAGFDEKNTGANRLLWLRGDQSNAGKTFRQRSSVFGAVINGQTLYLAAPTGGYLNTWPKDSPEATAAKAGKSYEQFRADHLKRAPTLFVAANDGMLHAFDATTSTTDATKVDVTPSPGKERWAYVPYSAYGRLTGWSSLTNFSFMPSVDGTPVSRDVYFSSGTKQGWHTILVAGLRLGGRGVYALDVTEVASTESSTSGKVMGPADRVLWEFNNTSTGGANLGYTFGRPNIGRLANEKWVVLVPAGYFPEGSTDEAASNTFSSLFVLDAQTGELLRELKTPTTVSGIDGAIESYGLSTPVMGDYNSDQVDDVAFAGDLLGNMWRFDLTDGDPANWKAELFFRPKNPGYRPVTVMPRLFPTPGASGFTVVFGTGKYLGGKDNVVDDNTRVQAVYGIRDSGKAGQAVVEEGTTLLVQQLLVEKDNVRGLTTRQVPAADADKKPIRGWYFDLDIAAAKGERVVVDATALFDSGRAIITTLIPQTNDPCDPAPRGALMVINAATGGAAEGVNFGDIVGWPADYTQAGARVTNPPTGGFLPATVSMGGGKVYIPGVDVDKEPKETFSFGDTVWRRRSWRALINDR</sequence>
<keyword evidence="3" id="KW-0732">Signal</keyword>
<evidence type="ECO:0000256" key="2">
    <source>
        <dbReference type="ARBA" id="ARBA00022837"/>
    </source>
</evidence>
<reference evidence="5 6" key="1">
    <citation type="submission" date="2020-10" db="EMBL/GenBank/DDBJ databases">
        <title>Phylogeny of dyella-like bacteria.</title>
        <authorList>
            <person name="Fu J."/>
        </authorList>
    </citation>
    <scope>NUCLEOTIDE SEQUENCE [LARGE SCALE GENOMIC DNA]</scope>
    <source>
        <strain evidence="5 6">BB4</strain>
    </source>
</reference>
<dbReference type="InterPro" id="IPR008707">
    <property type="entry name" value="B-propeller_PilY1"/>
</dbReference>
<comment type="caution">
    <text evidence="5">The sequence shown here is derived from an EMBL/GenBank/DDBJ whole genome shotgun (WGS) entry which is preliminary data.</text>
</comment>
<accession>A0ABW8K441</accession>
<name>A0ABW8K441_9GAMM</name>
<keyword evidence="2" id="KW-0106">Calcium</keyword>
<gene>
    <name evidence="5" type="ORF">ISS97_10380</name>
</gene>
<feature type="domain" description="PilY1 beta-propeller" evidence="4">
    <location>
        <begin position="730"/>
        <end position="1081"/>
    </location>
</feature>
<evidence type="ECO:0000256" key="3">
    <source>
        <dbReference type="SAM" id="SignalP"/>
    </source>
</evidence>
<evidence type="ECO:0000256" key="1">
    <source>
        <dbReference type="ARBA" id="ARBA00022723"/>
    </source>
</evidence>
<dbReference type="RefSeq" id="WP_379986763.1">
    <property type="nucleotide sequence ID" value="NZ_JADIKD010000010.1"/>
</dbReference>
<keyword evidence="6" id="KW-1185">Reference proteome</keyword>
<dbReference type="Pfam" id="PF05567">
    <property type="entry name" value="T4P_PilY1"/>
    <property type="match status" value="1"/>
</dbReference>
<keyword evidence="1" id="KW-0479">Metal-binding</keyword>
<evidence type="ECO:0000313" key="6">
    <source>
        <dbReference type="Proteomes" id="UP001620408"/>
    </source>
</evidence>
<dbReference type="Proteomes" id="UP001620408">
    <property type="component" value="Unassembled WGS sequence"/>
</dbReference>